<name>J3M621_ORYBR</name>
<dbReference type="InterPro" id="IPR011009">
    <property type="entry name" value="Kinase-like_dom_sf"/>
</dbReference>
<evidence type="ECO:0000256" key="4">
    <source>
        <dbReference type="ARBA" id="ARBA00022741"/>
    </source>
</evidence>
<dbReference type="GO" id="GO:0004674">
    <property type="term" value="F:protein serine/threonine kinase activity"/>
    <property type="evidence" value="ECO:0007669"/>
    <property type="project" value="UniProtKB-KW"/>
</dbReference>
<evidence type="ECO:0000256" key="2">
    <source>
        <dbReference type="ARBA" id="ARBA00022527"/>
    </source>
</evidence>
<evidence type="ECO:0000313" key="8">
    <source>
        <dbReference type="EnsemblPlants" id="OB05G20450.1"/>
    </source>
</evidence>
<protein>
    <recommendedName>
        <fullName evidence="1">non-specific serine/threonine protein kinase</fullName>
        <ecNumber evidence="1">2.7.11.1</ecNumber>
    </recommendedName>
</protein>
<accession>J3M621</accession>
<evidence type="ECO:0000256" key="3">
    <source>
        <dbReference type="ARBA" id="ARBA00022679"/>
    </source>
</evidence>
<sequence length="198" mass="22274">MAMYRKICSANFRCPKWTSPELRSLIGRMLDPEPDTRIKLGEIFDHPWLQLQQDRNPPFGLIQAAAPNHETLKWEAELEQAMELNAFDIIGFASGCDLSGLIGPLPDRARFVVPVADGSSVLDVIERLGREEGLAVSRKDGEWCGGVHLEAKNGKFTAFVRVNLLPKDMLIVEAERVNGSEIPKFWQELQFGHVFLKC</sequence>
<dbReference type="EnsemblPlants" id="OB05G20450.1">
    <property type="protein sequence ID" value="OB05G20450.1"/>
    <property type="gene ID" value="OB05G20450"/>
</dbReference>
<dbReference type="PANTHER" id="PTHR43895:SF127">
    <property type="entry name" value="CBL-INTERACTING PROTEIN KINASE 22"/>
    <property type="match status" value="1"/>
</dbReference>
<dbReference type="OMA" id="SANFRCP"/>
<keyword evidence="4" id="KW-0547">Nucleotide-binding</keyword>
<keyword evidence="2" id="KW-0723">Serine/threonine-protein kinase</keyword>
<evidence type="ECO:0000256" key="5">
    <source>
        <dbReference type="ARBA" id="ARBA00022777"/>
    </source>
</evidence>
<reference evidence="8" key="1">
    <citation type="journal article" date="2013" name="Nat. Commun.">
        <title>Whole-genome sequencing of Oryza brachyantha reveals mechanisms underlying Oryza genome evolution.</title>
        <authorList>
            <person name="Chen J."/>
            <person name="Huang Q."/>
            <person name="Gao D."/>
            <person name="Wang J."/>
            <person name="Lang Y."/>
            <person name="Liu T."/>
            <person name="Li B."/>
            <person name="Bai Z."/>
            <person name="Luis Goicoechea J."/>
            <person name="Liang C."/>
            <person name="Chen C."/>
            <person name="Zhang W."/>
            <person name="Sun S."/>
            <person name="Liao Y."/>
            <person name="Zhang X."/>
            <person name="Yang L."/>
            <person name="Song C."/>
            <person name="Wang M."/>
            <person name="Shi J."/>
            <person name="Liu G."/>
            <person name="Liu J."/>
            <person name="Zhou H."/>
            <person name="Zhou W."/>
            <person name="Yu Q."/>
            <person name="An N."/>
            <person name="Chen Y."/>
            <person name="Cai Q."/>
            <person name="Wang B."/>
            <person name="Liu B."/>
            <person name="Min J."/>
            <person name="Huang Y."/>
            <person name="Wu H."/>
            <person name="Li Z."/>
            <person name="Zhang Y."/>
            <person name="Yin Y."/>
            <person name="Song W."/>
            <person name="Jiang J."/>
            <person name="Jackson S.A."/>
            <person name="Wing R.A."/>
            <person name="Wang J."/>
            <person name="Chen M."/>
        </authorList>
    </citation>
    <scope>NUCLEOTIDE SEQUENCE [LARGE SCALE GENOMIC DNA]</scope>
    <source>
        <strain evidence="8">cv. IRGC 101232</strain>
    </source>
</reference>
<keyword evidence="9" id="KW-1185">Reference proteome</keyword>
<dbReference type="AlphaFoldDB" id="J3M621"/>
<dbReference type="Gene3D" id="1.10.510.10">
    <property type="entry name" value="Transferase(Phosphotransferase) domain 1"/>
    <property type="match status" value="1"/>
</dbReference>
<dbReference type="eggNOG" id="KOG0583">
    <property type="taxonomic scope" value="Eukaryota"/>
</dbReference>
<keyword evidence="6" id="KW-0067">ATP-binding</keyword>
<evidence type="ECO:0000259" key="7">
    <source>
        <dbReference type="PROSITE" id="PS50816"/>
    </source>
</evidence>
<evidence type="ECO:0000256" key="6">
    <source>
        <dbReference type="ARBA" id="ARBA00022840"/>
    </source>
</evidence>
<keyword evidence="5" id="KW-0418">Kinase</keyword>
<feature type="domain" description="NAF" evidence="7">
    <location>
        <begin position="79"/>
        <end position="103"/>
    </location>
</feature>
<dbReference type="InterPro" id="IPR004041">
    <property type="entry name" value="NAF_dom"/>
</dbReference>
<reference evidence="8" key="2">
    <citation type="submission" date="2013-04" db="UniProtKB">
        <authorList>
            <consortium name="EnsemblPlants"/>
        </authorList>
    </citation>
    <scope>IDENTIFICATION</scope>
</reference>
<evidence type="ECO:0000256" key="1">
    <source>
        <dbReference type="ARBA" id="ARBA00012513"/>
    </source>
</evidence>
<dbReference type="Gramene" id="OB05G20450.1">
    <property type="protein sequence ID" value="OB05G20450.1"/>
    <property type="gene ID" value="OB05G20450"/>
</dbReference>
<keyword evidence="3" id="KW-0808">Transferase</keyword>
<dbReference type="GO" id="GO:0007165">
    <property type="term" value="P:signal transduction"/>
    <property type="evidence" value="ECO:0007669"/>
    <property type="project" value="InterPro"/>
</dbReference>
<dbReference type="PROSITE" id="PS50816">
    <property type="entry name" value="NAF"/>
    <property type="match status" value="1"/>
</dbReference>
<dbReference type="STRING" id="4533.J3M621"/>
<dbReference type="SUPFAM" id="SSF56112">
    <property type="entry name" value="Protein kinase-like (PK-like)"/>
    <property type="match status" value="1"/>
</dbReference>
<dbReference type="Proteomes" id="UP000006038">
    <property type="component" value="Chromosome 5"/>
</dbReference>
<dbReference type="Pfam" id="PF03822">
    <property type="entry name" value="NAF"/>
    <property type="match status" value="1"/>
</dbReference>
<dbReference type="HOGENOM" id="CLU_000288_59_2_1"/>
<dbReference type="EC" id="2.7.11.1" evidence="1"/>
<dbReference type="InterPro" id="IPR018451">
    <property type="entry name" value="NAF/FISL_domain"/>
</dbReference>
<dbReference type="Gene3D" id="3.30.310.80">
    <property type="entry name" value="Kinase associated domain 1, KA1"/>
    <property type="match status" value="1"/>
</dbReference>
<dbReference type="GO" id="GO:0005524">
    <property type="term" value="F:ATP binding"/>
    <property type="evidence" value="ECO:0007669"/>
    <property type="project" value="UniProtKB-KW"/>
</dbReference>
<evidence type="ECO:0000313" key="9">
    <source>
        <dbReference type="Proteomes" id="UP000006038"/>
    </source>
</evidence>
<proteinExistence type="predicted"/>
<organism evidence="8">
    <name type="scientific">Oryza brachyantha</name>
    <name type="common">malo sina</name>
    <dbReference type="NCBI Taxonomy" id="4533"/>
    <lineage>
        <taxon>Eukaryota</taxon>
        <taxon>Viridiplantae</taxon>
        <taxon>Streptophyta</taxon>
        <taxon>Embryophyta</taxon>
        <taxon>Tracheophyta</taxon>
        <taxon>Spermatophyta</taxon>
        <taxon>Magnoliopsida</taxon>
        <taxon>Liliopsida</taxon>
        <taxon>Poales</taxon>
        <taxon>Poaceae</taxon>
        <taxon>BOP clade</taxon>
        <taxon>Oryzoideae</taxon>
        <taxon>Oryzeae</taxon>
        <taxon>Oryzinae</taxon>
        <taxon>Oryza</taxon>
    </lineage>
</organism>
<dbReference type="PANTHER" id="PTHR43895">
    <property type="entry name" value="CALCIUM/CALMODULIN-DEPENDENT PROTEIN KINASE KINASE-RELATED"/>
    <property type="match status" value="1"/>
</dbReference>